<feature type="region of interest" description="Disordered" evidence="1">
    <location>
        <begin position="1"/>
        <end position="67"/>
    </location>
</feature>
<feature type="compositionally biased region" description="Polar residues" evidence="1">
    <location>
        <begin position="1"/>
        <end position="17"/>
    </location>
</feature>
<dbReference type="AlphaFoldDB" id="A0A1Y1UM43"/>
<evidence type="ECO:0000313" key="2">
    <source>
        <dbReference type="EMBL" id="ORX38597.1"/>
    </source>
</evidence>
<dbReference type="InParanoid" id="A0A1Y1UM43"/>
<dbReference type="RefSeq" id="XP_021872519.1">
    <property type="nucleotide sequence ID" value="XM_022015390.1"/>
</dbReference>
<feature type="compositionally biased region" description="Polar residues" evidence="1">
    <location>
        <begin position="43"/>
        <end position="57"/>
    </location>
</feature>
<evidence type="ECO:0000256" key="1">
    <source>
        <dbReference type="SAM" id="MobiDB-lite"/>
    </source>
</evidence>
<accession>A0A1Y1UM43</accession>
<reference evidence="2 3" key="1">
    <citation type="submission" date="2017-03" db="EMBL/GenBank/DDBJ databases">
        <title>Widespread Adenine N6-methylation of Active Genes in Fungi.</title>
        <authorList>
            <consortium name="DOE Joint Genome Institute"/>
            <person name="Mondo S.J."/>
            <person name="Dannebaum R.O."/>
            <person name="Kuo R.C."/>
            <person name="Louie K.B."/>
            <person name="Bewick A.J."/>
            <person name="Labutti K."/>
            <person name="Haridas S."/>
            <person name="Kuo A."/>
            <person name="Salamov A."/>
            <person name="Ahrendt S.R."/>
            <person name="Lau R."/>
            <person name="Bowen B.P."/>
            <person name="Lipzen A."/>
            <person name="Sullivan W."/>
            <person name="Andreopoulos W.B."/>
            <person name="Clum A."/>
            <person name="Lindquist E."/>
            <person name="Daum C."/>
            <person name="Northen T.R."/>
            <person name="Ramamoorthy G."/>
            <person name="Schmitz R.J."/>
            <person name="Gryganskyi A."/>
            <person name="Culley D."/>
            <person name="Magnuson J."/>
            <person name="James T.Y."/>
            <person name="O'Malley M.A."/>
            <person name="Stajich J.E."/>
            <person name="Spatafora J.W."/>
            <person name="Visel A."/>
            <person name="Grigoriev I.V."/>
        </authorList>
    </citation>
    <scope>NUCLEOTIDE SEQUENCE [LARGE SCALE GENOMIC DNA]</scope>
    <source>
        <strain evidence="2 3">NRRL Y-17943</strain>
    </source>
</reference>
<sequence length="67" mass="6997">MASKPFQNSPPDAQLQTPVDKGSGPEPETPTQQRKAGGLALSQGMSSALDVTQTPQQGEGRWYGLAA</sequence>
<name>A0A1Y1UM43_9TREE</name>
<dbReference type="EMBL" id="NBSH01000004">
    <property type="protein sequence ID" value="ORX38597.1"/>
    <property type="molecule type" value="Genomic_DNA"/>
</dbReference>
<keyword evidence="3" id="KW-1185">Reference proteome</keyword>
<comment type="caution">
    <text evidence="2">The sequence shown here is derived from an EMBL/GenBank/DDBJ whole genome shotgun (WGS) entry which is preliminary data.</text>
</comment>
<organism evidence="2 3">
    <name type="scientific">Kockovaella imperatae</name>
    <dbReference type="NCBI Taxonomy" id="4999"/>
    <lineage>
        <taxon>Eukaryota</taxon>
        <taxon>Fungi</taxon>
        <taxon>Dikarya</taxon>
        <taxon>Basidiomycota</taxon>
        <taxon>Agaricomycotina</taxon>
        <taxon>Tremellomycetes</taxon>
        <taxon>Tremellales</taxon>
        <taxon>Cuniculitremaceae</taxon>
        <taxon>Kockovaella</taxon>
    </lineage>
</organism>
<dbReference type="Proteomes" id="UP000193218">
    <property type="component" value="Unassembled WGS sequence"/>
</dbReference>
<proteinExistence type="predicted"/>
<gene>
    <name evidence="2" type="ORF">BD324DRAFT_621526</name>
</gene>
<evidence type="ECO:0000313" key="3">
    <source>
        <dbReference type="Proteomes" id="UP000193218"/>
    </source>
</evidence>
<dbReference type="GeneID" id="33557199"/>
<protein>
    <submittedName>
        <fullName evidence="2">Uncharacterized protein</fullName>
    </submittedName>
</protein>